<accession>A0AAN7XQW6</accession>
<organism evidence="4 5">
    <name type="scientific">Eleginops maclovinus</name>
    <name type="common">Patagonian blennie</name>
    <name type="synonym">Eleginus maclovinus</name>
    <dbReference type="NCBI Taxonomy" id="56733"/>
    <lineage>
        <taxon>Eukaryota</taxon>
        <taxon>Metazoa</taxon>
        <taxon>Chordata</taxon>
        <taxon>Craniata</taxon>
        <taxon>Vertebrata</taxon>
        <taxon>Euteleostomi</taxon>
        <taxon>Actinopterygii</taxon>
        <taxon>Neopterygii</taxon>
        <taxon>Teleostei</taxon>
        <taxon>Neoteleostei</taxon>
        <taxon>Acanthomorphata</taxon>
        <taxon>Eupercaria</taxon>
        <taxon>Perciformes</taxon>
        <taxon>Notothenioidei</taxon>
        <taxon>Eleginopidae</taxon>
        <taxon>Eleginops</taxon>
    </lineage>
</organism>
<evidence type="ECO:0000256" key="1">
    <source>
        <dbReference type="SAM" id="MobiDB-lite"/>
    </source>
</evidence>
<feature type="signal peptide" evidence="3">
    <location>
        <begin position="1"/>
        <end position="19"/>
    </location>
</feature>
<evidence type="ECO:0000256" key="3">
    <source>
        <dbReference type="SAM" id="SignalP"/>
    </source>
</evidence>
<feature type="chain" id="PRO_5042881932" evidence="3">
    <location>
        <begin position="20"/>
        <end position="328"/>
    </location>
</feature>
<feature type="compositionally biased region" description="Basic and acidic residues" evidence="1">
    <location>
        <begin position="309"/>
        <end position="328"/>
    </location>
</feature>
<evidence type="ECO:0000313" key="4">
    <source>
        <dbReference type="EMBL" id="KAK5865657.1"/>
    </source>
</evidence>
<keyword evidence="2" id="KW-0812">Transmembrane</keyword>
<gene>
    <name evidence="4" type="ORF">PBY51_019908</name>
</gene>
<keyword evidence="2" id="KW-1133">Transmembrane helix</keyword>
<proteinExistence type="predicted"/>
<evidence type="ECO:0000256" key="2">
    <source>
        <dbReference type="SAM" id="Phobius"/>
    </source>
</evidence>
<comment type="caution">
    <text evidence="4">The sequence shown here is derived from an EMBL/GenBank/DDBJ whole genome shotgun (WGS) entry which is preliminary data.</text>
</comment>
<dbReference type="AlphaFoldDB" id="A0AAN7XQW6"/>
<keyword evidence="5" id="KW-1185">Reference proteome</keyword>
<sequence length="328" mass="35571">MPSLRLFFYIIGLVVVSETAPTSNSVTVTTLITANTTDMTPANSDLNSTTVTTLNTPNTSDMTGGGYNILTTTSQTTANVTPTTINSTMAPKTNLTSTVKGGNDITIPDTPMTTPKAMVSKKPMVIAPDEKKTPKPIKSNNYNTGIIILVVIILVAVAFGVACFIARKRARRYSVDFTSRPDEANIPLSTMEPDFPVDAAPQNSLQTFESAETTTKELQKPEAKPEVQEEQKAEADKPVEDPGESAALVPSPDSAEDKPKDEVVEQSPPPLVELSLEEKTDDEGVVSNKTSLESLKETNENNSNSADFSQKRDLKKNNIFWDRNRLTE</sequence>
<keyword evidence="3" id="KW-0732">Signal</keyword>
<evidence type="ECO:0000313" key="5">
    <source>
        <dbReference type="Proteomes" id="UP001346869"/>
    </source>
</evidence>
<name>A0AAN7XQW6_ELEMC</name>
<feature type="compositionally biased region" description="Polar residues" evidence="1">
    <location>
        <begin position="201"/>
        <end position="213"/>
    </location>
</feature>
<reference evidence="4 5" key="1">
    <citation type="journal article" date="2023" name="Genes (Basel)">
        <title>Chromosome-Level Genome Assembly and Circadian Gene Repertoire of the Patagonia Blennie Eleginops maclovinus-The Closest Ancestral Proxy of Antarctic Cryonotothenioids.</title>
        <authorList>
            <person name="Cheng C.C."/>
            <person name="Rivera-Colon A.G."/>
            <person name="Minhas B.F."/>
            <person name="Wilson L."/>
            <person name="Rayamajhi N."/>
            <person name="Vargas-Chacoff L."/>
            <person name="Catchen J.M."/>
        </authorList>
    </citation>
    <scope>NUCLEOTIDE SEQUENCE [LARGE SCALE GENOMIC DNA]</scope>
    <source>
        <strain evidence="4">JMC-PN-2008</strain>
    </source>
</reference>
<feature type="region of interest" description="Disordered" evidence="1">
    <location>
        <begin position="180"/>
        <end position="328"/>
    </location>
</feature>
<reference evidence="4 5" key="2">
    <citation type="journal article" date="2023" name="Mol. Biol. Evol.">
        <title>Genomics of Secondarily Temperate Adaptation in the Only Non-Antarctic Icefish.</title>
        <authorList>
            <person name="Rivera-Colon A.G."/>
            <person name="Rayamajhi N."/>
            <person name="Minhas B.F."/>
            <person name="Madrigal G."/>
            <person name="Bilyk K.T."/>
            <person name="Yoon V."/>
            <person name="Hune M."/>
            <person name="Gregory S."/>
            <person name="Cheng C.H.C."/>
            <person name="Catchen J.M."/>
        </authorList>
    </citation>
    <scope>NUCLEOTIDE SEQUENCE [LARGE SCALE GENOMIC DNA]</scope>
    <source>
        <strain evidence="4">JMC-PN-2008</strain>
    </source>
</reference>
<dbReference type="Proteomes" id="UP001346869">
    <property type="component" value="Unassembled WGS sequence"/>
</dbReference>
<protein>
    <submittedName>
        <fullName evidence="4">Uncharacterized protein</fullName>
    </submittedName>
</protein>
<dbReference type="EMBL" id="JAUZQC010000009">
    <property type="protein sequence ID" value="KAK5865657.1"/>
    <property type="molecule type" value="Genomic_DNA"/>
</dbReference>
<feature type="transmembrane region" description="Helical" evidence="2">
    <location>
        <begin position="145"/>
        <end position="166"/>
    </location>
</feature>
<feature type="compositionally biased region" description="Basic and acidic residues" evidence="1">
    <location>
        <begin position="214"/>
        <end position="240"/>
    </location>
</feature>
<keyword evidence="2" id="KW-0472">Membrane</keyword>